<dbReference type="InParanoid" id="A0A0H2S7A9"/>
<evidence type="ECO:0000259" key="2">
    <source>
        <dbReference type="Pfam" id="PF06544"/>
    </source>
</evidence>
<dbReference type="AlphaFoldDB" id="A0A0H2S7A9"/>
<dbReference type="OrthoDB" id="432412at2759"/>
<dbReference type="Pfam" id="PF06544">
    <property type="entry name" value="Prp3_C"/>
    <property type="match status" value="1"/>
</dbReference>
<evidence type="ECO:0000313" key="4">
    <source>
        <dbReference type="Proteomes" id="UP000053477"/>
    </source>
</evidence>
<dbReference type="InterPro" id="IPR010541">
    <property type="entry name" value="Prp3_C"/>
</dbReference>
<proteinExistence type="predicted"/>
<dbReference type="PANTHER" id="PTHR15955:SF8">
    <property type="entry name" value="RWD DOMAIN-CONTAINING PROTEIN 2B-RELATED"/>
    <property type="match status" value="1"/>
</dbReference>
<keyword evidence="4" id="KW-1185">Reference proteome</keyword>
<feature type="chain" id="PRO_5005202071" evidence="1">
    <location>
        <begin position="19"/>
        <end position="296"/>
    </location>
</feature>
<dbReference type="EMBL" id="KQ085883">
    <property type="protein sequence ID" value="KLO20107.1"/>
    <property type="molecule type" value="Genomic_DNA"/>
</dbReference>
<dbReference type="InterPro" id="IPR016135">
    <property type="entry name" value="UBQ-conjugating_enzyme/RWD"/>
</dbReference>
<dbReference type="Gene3D" id="3.10.110.10">
    <property type="entry name" value="Ubiquitin Conjugating Enzyme"/>
    <property type="match status" value="1"/>
</dbReference>
<gene>
    <name evidence="3" type="ORF">SCHPADRAFT_898162</name>
</gene>
<keyword evidence="1" id="KW-0732">Signal</keyword>
<accession>A0A0H2S7A9</accession>
<dbReference type="PANTHER" id="PTHR15955">
    <property type="entry name" value="RWD DOMAIN CONTAINING PROTEIN 2"/>
    <property type="match status" value="1"/>
</dbReference>
<protein>
    <submittedName>
        <fullName evidence="3">DUF1115-domain-containing protein</fullName>
    </submittedName>
</protein>
<evidence type="ECO:0000313" key="3">
    <source>
        <dbReference type="EMBL" id="KLO20107.1"/>
    </source>
</evidence>
<reference evidence="3 4" key="1">
    <citation type="submission" date="2015-04" db="EMBL/GenBank/DDBJ databases">
        <title>Complete genome sequence of Schizopora paradoxa KUC8140, a cosmopolitan wood degrader in East Asia.</title>
        <authorList>
            <consortium name="DOE Joint Genome Institute"/>
            <person name="Min B."/>
            <person name="Park H."/>
            <person name="Jang Y."/>
            <person name="Kim J.-J."/>
            <person name="Kim K.H."/>
            <person name="Pangilinan J."/>
            <person name="Lipzen A."/>
            <person name="Riley R."/>
            <person name="Grigoriev I.V."/>
            <person name="Spatafora J.W."/>
            <person name="Choi I.-G."/>
        </authorList>
    </citation>
    <scope>NUCLEOTIDE SEQUENCE [LARGE SCALE GENOMIC DNA]</scope>
    <source>
        <strain evidence="3 4">KUC8140</strain>
    </source>
</reference>
<name>A0A0H2S7A9_9AGAM</name>
<organism evidence="3 4">
    <name type="scientific">Schizopora paradoxa</name>
    <dbReference type="NCBI Taxonomy" id="27342"/>
    <lineage>
        <taxon>Eukaryota</taxon>
        <taxon>Fungi</taxon>
        <taxon>Dikarya</taxon>
        <taxon>Basidiomycota</taxon>
        <taxon>Agaricomycotina</taxon>
        <taxon>Agaricomycetes</taxon>
        <taxon>Hymenochaetales</taxon>
        <taxon>Schizoporaceae</taxon>
        <taxon>Schizopora</taxon>
    </lineage>
</organism>
<evidence type="ECO:0000256" key="1">
    <source>
        <dbReference type="SAM" id="SignalP"/>
    </source>
</evidence>
<dbReference type="InterPro" id="IPR017359">
    <property type="entry name" value="Phi-like"/>
</dbReference>
<sequence length="296" mass="32964">MSSATVAAQLAELRLVFASLLPDESLNFADGAEEWRAFVEDDGDNATATLTVLPSFSSPTTDCRFEVKVRNAPMWLEIELPRLYPTGTSALVSVKVNDDVERREQEKWQAIVKELLSDSCVGREEHPILELLSIVLPQIRDFHETHTVKAQAQAAQASPSESASKPKTPVIHHALFTSHHLISSDKRRSMQKWASDLSLQGFAKVGYPGAIYCEGEEENVEEFVSNVKAMQWLNLHLWFAEPVPNHLLQPEGLGASKAWTELERVGDVLRYMQKLGREEFVLDVGLGSGRNNNANS</sequence>
<feature type="signal peptide" evidence="1">
    <location>
        <begin position="1"/>
        <end position="18"/>
    </location>
</feature>
<dbReference type="STRING" id="27342.A0A0H2S7A9"/>
<feature type="domain" description="Small nuclear ribonucleoprotein Prp3 C-terminal" evidence="2">
    <location>
        <begin position="175"/>
        <end position="233"/>
    </location>
</feature>
<dbReference type="Proteomes" id="UP000053477">
    <property type="component" value="Unassembled WGS sequence"/>
</dbReference>